<dbReference type="EMBL" id="KV428423">
    <property type="protein sequence ID" value="KZT31933.1"/>
    <property type="molecule type" value="Genomic_DNA"/>
</dbReference>
<sequence length="338" mass="39490">MFNFIITFLSFISSIPQRLLQWSNIPTTLCDLRVRLLRRLPVFPTNPFYSRNQHHDSLGITENFLVMTIGAEREDWESHSTNSIRGLLPQLRDEDVPYTVAPTLNKVDNCYIDRSPNFVDIIYPLVIYYPLNDFTHLYGTCLLPPARAGEIIPRLWEEDHFHHHLRYLGTIVGIPDPLEGTGDHRSGRLTLAVETNVFGLMEFRIVSWSHHWKFYIEEHPINWTNNSFDIRWLFPFIRLHIFFNNRLIVPIREYFLRRLWNPVRPSFIHLGSKISPYWSNFLMAFQAARNSTGKFIVYGLERVGKGLRHGLKIAGLKFLSVFPPPEDVPPGIPPYGHV</sequence>
<keyword evidence="1" id="KW-0732">Signal</keyword>
<evidence type="ECO:0000313" key="3">
    <source>
        <dbReference type="Proteomes" id="UP000076798"/>
    </source>
</evidence>
<feature type="signal peptide" evidence="1">
    <location>
        <begin position="1"/>
        <end position="21"/>
    </location>
</feature>
<keyword evidence="3" id="KW-1185">Reference proteome</keyword>
<dbReference type="AlphaFoldDB" id="A0A165X8F5"/>
<evidence type="ECO:0000256" key="1">
    <source>
        <dbReference type="SAM" id="SignalP"/>
    </source>
</evidence>
<feature type="chain" id="PRO_5007868782" evidence="1">
    <location>
        <begin position="22"/>
        <end position="338"/>
    </location>
</feature>
<evidence type="ECO:0000313" key="2">
    <source>
        <dbReference type="EMBL" id="KZT31933.1"/>
    </source>
</evidence>
<protein>
    <submittedName>
        <fullName evidence="2">Uncharacterized protein</fullName>
    </submittedName>
</protein>
<organism evidence="2 3">
    <name type="scientific">Sistotremastrum suecicum HHB10207 ss-3</name>
    <dbReference type="NCBI Taxonomy" id="1314776"/>
    <lineage>
        <taxon>Eukaryota</taxon>
        <taxon>Fungi</taxon>
        <taxon>Dikarya</taxon>
        <taxon>Basidiomycota</taxon>
        <taxon>Agaricomycotina</taxon>
        <taxon>Agaricomycetes</taxon>
        <taxon>Sistotremastrales</taxon>
        <taxon>Sistotremastraceae</taxon>
        <taxon>Sistotremastrum</taxon>
    </lineage>
</organism>
<dbReference type="Proteomes" id="UP000076798">
    <property type="component" value="Unassembled WGS sequence"/>
</dbReference>
<name>A0A165X8F5_9AGAM</name>
<reference evidence="2 3" key="1">
    <citation type="journal article" date="2016" name="Mol. Biol. Evol.">
        <title>Comparative Genomics of Early-Diverging Mushroom-Forming Fungi Provides Insights into the Origins of Lignocellulose Decay Capabilities.</title>
        <authorList>
            <person name="Nagy L.G."/>
            <person name="Riley R."/>
            <person name="Tritt A."/>
            <person name="Adam C."/>
            <person name="Daum C."/>
            <person name="Floudas D."/>
            <person name="Sun H."/>
            <person name="Yadav J.S."/>
            <person name="Pangilinan J."/>
            <person name="Larsson K.H."/>
            <person name="Matsuura K."/>
            <person name="Barry K."/>
            <person name="Labutti K."/>
            <person name="Kuo R."/>
            <person name="Ohm R.A."/>
            <person name="Bhattacharya S.S."/>
            <person name="Shirouzu T."/>
            <person name="Yoshinaga Y."/>
            <person name="Martin F.M."/>
            <person name="Grigoriev I.V."/>
            <person name="Hibbett D.S."/>
        </authorList>
    </citation>
    <scope>NUCLEOTIDE SEQUENCE [LARGE SCALE GENOMIC DNA]</scope>
    <source>
        <strain evidence="2 3">HHB10207 ss-3</strain>
    </source>
</reference>
<gene>
    <name evidence="2" type="ORF">SISSUDRAFT_1067334</name>
</gene>
<accession>A0A165X8F5</accession>
<proteinExistence type="predicted"/>